<dbReference type="STRING" id="180163.SAMN02745174_02043"/>
<evidence type="ECO:0000313" key="2">
    <source>
        <dbReference type="EMBL" id="SJZ95049.1"/>
    </source>
</evidence>
<sequence>MKNLDKDKLPEDLKRDLERVENEKINKQLVAPEIKIENIKVEEKKESTTDELLGFKVEAEKEEDDMIIKLKKPISGIKEIILNPDKITGTTLSHLEKVWRSRNRENREMVKELDGEYLAMVASIMSGISYANIMELGGNDFTKVTSKTRNFLLVD</sequence>
<protein>
    <submittedName>
        <fullName evidence="2">Uncharacterized protein</fullName>
    </submittedName>
</protein>
<evidence type="ECO:0000256" key="1">
    <source>
        <dbReference type="PROSITE-ProRule" id="PRU10007"/>
    </source>
</evidence>
<evidence type="ECO:0000313" key="3">
    <source>
        <dbReference type="Proteomes" id="UP000191153"/>
    </source>
</evidence>
<feature type="active site" evidence="1">
    <location>
        <position position="135"/>
    </location>
</feature>
<reference evidence="2 3" key="1">
    <citation type="submission" date="2017-02" db="EMBL/GenBank/DDBJ databases">
        <authorList>
            <person name="Peterson S.W."/>
        </authorList>
    </citation>
    <scope>NUCLEOTIDE SEQUENCE [LARGE SCALE GENOMIC DNA]</scope>
    <source>
        <strain evidence="2 3">ATCC 700028</strain>
    </source>
</reference>
<dbReference type="GO" id="GO:0016491">
    <property type="term" value="F:oxidoreductase activity"/>
    <property type="evidence" value="ECO:0007669"/>
    <property type="project" value="InterPro"/>
</dbReference>
<dbReference type="InterPro" id="IPR029510">
    <property type="entry name" value="Ald_DH_CS_GLU"/>
</dbReference>
<dbReference type="EMBL" id="FUWX01000016">
    <property type="protein sequence ID" value="SJZ95049.1"/>
    <property type="molecule type" value="Genomic_DNA"/>
</dbReference>
<accession>A0A1T4PUC8</accession>
<gene>
    <name evidence="2" type="ORF">SAMN02745174_02043</name>
</gene>
<proteinExistence type="predicted"/>
<dbReference type="RefSeq" id="WP_078694496.1">
    <property type="nucleotide sequence ID" value="NZ_FUWX01000016.1"/>
</dbReference>
<name>A0A1T4PUC8_9FUSO</name>
<dbReference type="Proteomes" id="UP000191153">
    <property type="component" value="Unassembled WGS sequence"/>
</dbReference>
<organism evidence="2 3">
    <name type="scientific">Cetobacterium ceti</name>
    <dbReference type="NCBI Taxonomy" id="180163"/>
    <lineage>
        <taxon>Bacteria</taxon>
        <taxon>Fusobacteriati</taxon>
        <taxon>Fusobacteriota</taxon>
        <taxon>Fusobacteriia</taxon>
        <taxon>Fusobacteriales</taxon>
        <taxon>Fusobacteriaceae</taxon>
        <taxon>Cetobacterium</taxon>
    </lineage>
</organism>
<dbReference type="AlphaFoldDB" id="A0A1T4PUC8"/>
<dbReference type="PROSITE" id="PS00687">
    <property type="entry name" value="ALDEHYDE_DEHYDR_GLU"/>
    <property type="match status" value="1"/>
</dbReference>
<keyword evidence="3" id="KW-1185">Reference proteome</keyword>